<sequence length="136" mass="14375">MAAGAADLHAAIMAQHAAGHDVVVLGFSQSASVATAEMRYLASLPADLRPGPTSCPSCCSVIPTIPTVAYSPVFRGFSCSRWVSRSAVRHRATSTRRPCTRANTTALPTSPSTRSTFPPTSTRCWVSITRTAPIRS</sequence>
<feature type="region of interest" description="Disordered" evidence="1">
    <location>
        <begin position="93"/>
        <end position="120"/>
    </location>
</feature>
<reference evidence="3 4" key="1">
    <citation type="submission" date="2017-02" db="EMBL/GenBank/DDBJ databases">
        <title>Complete genome sequences of Mycobacterium kansasii strains isolated from rhesus macaques.</title>
        <authorList>
            <person name="Panda A."/>
            <person name="Nagaraj S."/>
            <person name="Zhao X."/>
            <person name="Tettelin H."/>
            <person name="Detolla L.J."/>
        </authorList>
    </citation>
    <scope>NUCLEOTIDE SEQUENCE [LARGE SCALE GENOMIC DNA]</scope>
    <source>
        <strain evidence="3 4">11-3813</strain>
    </source>
</reference>
<organism evidence="3 4">
    <name type="scientific">Mycobacterium kansasii</name>
    <dbReference type="NCBI Taxonomy" id="1768"/>
    <lineage>
        <taxon>Bacteria</taxon>
        <taxon>Bacillati</taxon>
        <taxon>Actinomycetota</taxon>
        <taxon>Actinomycetes</taxon>
        <taxon>Mycobacteriales</taxon>
        <taxon>Mycobacteriaceae</taxon>
        <taxon>Mycobacterium</taxon>
    </lineage>
</organism>
<dbReference type="AlphaFoldDB" id="A0A1V3WA29"/>
<evidence type="ECO:0000256" key="1">
    <source>
        <dbReference type="SAM" id="MobiDB-lite"/>
    </source>
</evidence>
<feature type="compositionally biased region" description="Low complexity" evidence="1">
    <location>
        <begin position="108"/>
        <end position="120"/>
    </location>
</feature>
<dbReference type="InterPro" id="IPR013228">
    <property type="entry name" value="PE-PPE_C"/>
</dbReference>
<dbReference type="EMBL" id="MVBM01000015">
    <property type="protein sequence ID" value="OOK63800.1"/>
    <property type="molecule type" value="Genomic_DNA"/>
</dbReference>
<dbReference type="Proteomes" id="UP000189229">
    <property type="component" value="Unassembled WGS sequence"/>
</dbReference>
<protein>
    <submittedName>
        <fullName evidence="3">PE-PPE domain protein</fullName>
    </submittedName>
</protein>
<name>A0A1V3WA29_MYCKA</name>
<comment type="caution">
    <text evidence="3">The sequence shown here is derived from an EMBL/GenBank/DDBJ whole genome shotgun (WGS) entry which is preliminary data.</text>
</comment>
<feature type="compositionally biased region" description="Polar residues" evidence="1">
    <location>
        <begin position="95"/>
        <end position="107"/>
    </location>
</feature>
<evidence type="ECO:0000313" key="4">
    <source>
        <dbReference type="Proteomes" id="UP000189229"/>
    </source>
</evidence>
<proteinExistence type="predicted"/>
<gene>
    <name evidence="3" type="ORF">BZL30_9360</name>
</gene>
<feature type="domain" description="PE-PPE" evidence="2">
    <location>
        <begin position="1"/>
        <end position="53"/>
    </location>
</feature>
<evidence type="ECO:0000259" key="2">
    <source>
        <dbReference type="Pfam" id="PF08237"/>
    </source>
</evidence>
<accession>A0A1V3WA29</accession>
<dbReference type="Pfam" id="PF08237">
    <property type="entry name" value="PE-PPE"/>
    <property type="match status" value="1"/>
</dbReference>
<evidence type="ECO:0000313" key="3">
    <source>
        <dbReference type="EMBL" id="OOK63800.1"/>
    </source>
</evidence>